<dbReference type="GO" id="GO:0005871">
    <property type="term" value="C:kinesin complex"/>
    <property type="evidence" value="ECO:0007669"/>
    <property type="project" value="TreeGrafter"/>
</dbReference>
<dbReference type="GO" id="GO:0003777">
    <property type="term" value="F:microtubule motor activity"/>
    <property type="evidence" value="ECO:0007669"/>
    <property type="project" value="InterPro"/>
</dbReference>
<dbReference type="PROSITE" id="PS50067">
    <property type="entry name" value="KINESIN_MOTOR_2"/>
    <property type="match status" value="1"/>
</dbReference>
<dbReference type="GO" id="GO:0007018">
    <property type="term" value="P:microtubule-based movement"/>
    <property type="evidence" value="ECO:0007669"/>
    <property type="project" value="InterPro"/>
</dbReference>
<dbReference type="GO" id="GO:0016887">
    <property type="term" value="F:ATP hydrolysis activity"/>
    <property type="evidence" value="ECO:0007669"/>
    <property type="project" value="TreeGrafter"/>
</dbReference>
<reference evidence="4" key="2">
    <citation type="submission" date="2013-10" db="EMBL/GenBank/DDBJ databases">
        <authorList>
            <person name="Aslett M."/>
        </authorList>
    </citation>
    <scope>NUCLEOTIDE SEQUENCE [LARGE SCALE GENOMIC DNA]</scope>
    <source>
        <strain evidence="4">Weybridge</strain>
    </source>
</reference>
<feature type="compositionally biased region" description="Basic and acidic residues" evidence="2">
    <location>
        <begin position="1658"/>
        <end position="1669"/>
    </location>
</feature>
<dbReference type="SMART" id="SM00129">
    <property type="entry name" value="KISc"/>
    <property type="match status" value="1"/>
</dbReference>
<dbReference type="RefSeq" id="XP_013337155.1">
    <property type="nucleotide sequence ID" value="XM_013481701.1"/>
</dbReference>
<accession>U6MFS2</accession>
<feature type="region of interest" description="Disordered" evidence="2">
    <location>
        <begin position="1711"/>
        <end position="1738"/>
    </location>
</feature>
<dbReference type="OMA" id="ADITFFE"/>
<feature type="region of interest" description="Disordered" evidence="2">
    <location>
        <begin position="1284"/>
        <end position="1396"/>
    </location>
</feature>
<dbReference type="GO" id="GO:0008017">
    <property type="term" value="F:microtubule binding"/>
    <property type="evidence" value="ECO:0007669"/>
    <property type="project" value="InterPro"/>
</dbReference>
<feature type="region of interest" description="Disordered" evidence="2">
    <location>
        <begin position="1771"/>
        <end position="1802"/>
    </location>
</feature>
<feature type="compositionally biased region" description="Low complexity" evidence="2">
    <location>
        <begin position="990"/>
        <end position="1010"/>
    </location>
</feature>
<feature type="region of interest" description="Disordered" evidence="2">
    <location>
        <begin position="689"/>
        <end position="798"/>
    </location>
</feature>
<dbReference type="Proteomes" id="UP000030763">
    <property type="component" value="Unassembled WGS sequence"/>
</dbReference>
<dbReference type="VEuPathDB" id="ToxoDB:EMWEY_00031220"/>
<keyword evidence="5" id="KW-1185">Reference proteome</keyword>
<feature type="region of interest" description="Disordered" evidence="2">
    <location>
        <begin position="1542"/>
        <end position="1695"/>
    </location>
</feature>
<feature type="region of interest" description="Disordered" evidence="2">
    <location>
        <begin position="1944"/>
        <end position="2025"/>
    </location>
</feature>
<evidence type="ECO:0000313" key="4">
    <source>
        <dbReference type="EMBL" id="CDJ60505.1"/>
    </source>
</evidence>
<reference evidence="4" key="1">
    <citation type="submission" date="2013-10" db="EMBL/GenBank/DDBJ databases">
        <title>Genomic analysis of the causative agents of coccidiosis in chickens.</title>
        <authorList>
            <person name="Reid A.J."/>
            <person name="Blake D."/>
            <person name="Billington K."/>
            <person name="Browne H."/>
            <person name="Dunn M."/>
            <person name="Hung S."/>
            <person name="Kawahara F."/>
            <person name="Miranda-Saavedra D."/>
            <person name="Mourier T."/>
            <person name="Nagra H."/>
            <person name="Otto T.D."/>
            <person name="Rawlings N."/>
            <person name="Sanchez A."/>
            <person name="Sanders M."/>
            <person name="Subramaniam C."/>
            <person name="Tay Y."/>
            <person name="Dear P."/>
            <person name="Doerig C."/>
            <person name="Gruber A."/>
            <person name="Parkinson J."/>
            <person name="Shirley M."/>
            <person name="Wan K.L."/>
            <person name="Berriman M."/>
            <person name="Tomley F."/>
            <person name="Pain A."/>
        </authorList>
    </citation>
    <scope>NUCLEOTIDE SEQUENCE [LARGE SCALE GENOMIC DNA]</scope>
    <source>
        <strain evidence="4">Weybridge</strain>
    </source>
</reference>
<feature type="region of interest" description="Disordered" evidence="2">
    <location>
        <begin position="171"/>
        <end position="222"/>
    </location>
</feature>
<organism evidence="4 5">
    <name type="scientific">Eimeria maxima</name>
    <name type="common">Coccidian parasite</name>
    <dbReference type="NCBI Taxonomy" id="5804"/>
    <lineage>
        <taxon>Eukaryota</taxon>
        <taxon>Sar</taxon>
        <taxon>Alveolata</taxon>
        <taxon>Apicomplexa</taxon>
        <taxon>Conoidasida</taxon>
        <taxon>Coccidia</taxon>
        <taxon>Eucoccidiorida</taxon>
        <taxon>Eimeriorina</taxon>
        <taxon>Eimeriidae</taxon>
        <taxon>Eimeria</taxon>
    </lineage>
</organism>
<feature type="region of interest" description="Disordered" evidence="2">
    <location>
        <begin position="623"/>
        <end position="649"/>
    </location>
</feature>
<proteinExistence type="inferred from homology"/>
<dbReference type="GeneID" id="25337108"/>
<feature type="compositionally biased region" description="Low complexity" evidence="2">
    <location>
        <begin position="1330"/>
        <end position="1340"/>
    </location>
</feature>
<feature type="compositionally biased region" description="Basic and acidic residues" evidence="2">
    <location>
        <begin position="1481"/>
        <end position="1495"/>
    </location>
</feature>
<gene>
    <name evidence="4" type="ORF">EMWEY_00031220</name>
</gene>
<dbReference type="PANTHER" id="PTHR24115">
    <property type="entry name" value="KINESIN-RELATED"/>
    <property type="match status" value="1"/>
</dbReference>
<evidence type="ECO:0000256" key="2">
    <source>
        <dbReference type="SAM" id="MobiDB-lite"/>
    </source>
</evidence>
<feature type="binding site" evidence="1">
    <location>
        <begin position="110"/>
        <end position="117"/>
    </location>
    <ligand>
        <name>ATP</name>
        <dbReference type="ChEBI" id="CHEBI:30616"/>
    </ligand>
</feature>
<dbReference type="Pfam" id="PF00225">
    <property type="entry name" value="Kinesin"/>
    <property type="match status" value="1"/>
</dbReference>
<feature type="region of interest" description="Disordered" evidence="2">
    <location>
        <begin position="2096"/>
        <end position="2139"/>
    </location>
</feature>
<evidence type="ECO:0000313" key="5">
    <source>
        <dbReference type="Proteomes" id="UP000030763"/>
    </source>
</evidence>
<comment type="similarity">
    <text evidence="1">Belongs to the TRAFAC class myosin-kinesin ATPase superfamily. Kinesin family.</text>
</comment>
<sequence>MSGSAPSVFPVPAQVYVRLRPPNVSTAASVGGPLYSVDSENSISVELPDAAETQTAQSPDRPPSDPSASFRVSGKVFDANTGNTALYVNTLQPLVLSSTEGISSLVIAYGTSGSGKSHSLFGSLQSPGLIFSALSDLFSHIASYNNSVSASAKPVPSAIANLPWAGPPVGATKPYSEGPHKAPLEHSPGGHSTNPFGGTSREYSPGPSEGTSTKLSGGPVGGSSDLQPKGSCKCPCAEAGVLGCEFSVCISSVEIRGEEVGDLLGGCEGLYWPGQRLPPVDLRASLAHGNSREGHGLFRQVDVATLEEAVQVVARAAAFKKARDLALGSEGANFLLRLSVERAYCLICPQHSPATEAATADGKSTGTMQVDENRHTKTADPKNAVTVLKADITFFEAAGVETLLHQPSGRAVNRSLFYLTECLLRLSESPEYLDSFDWGSSAATSLLRSCVEGPSALLLLTPLSPCPEALPPSLAVLRLANAVSNICRNVQRQFIQPQKSRLFLLHRLVLRETEALFLGVSLLRRHQQLLRLKRQNEWWLPTTEERLRDVGERREKLKQLQDKASIFEAILVGGEGDWRLLEGSRVVRLCRMLELLQGNNNLFSLALAEEAPMEDPCQLKMLPVGPPKAPKTRKASPTPPNVPPISLKTKDKPVQFTPIAEVPIHLWASAKPAAAKEARDDPINLTALHFGEDEEESPYAGEVPHYPGERPNYTEGGPPYPPQGFGSAAIRRLFSNEHQEGSSPGEHTPQASGATGPPSDGETGTEQGLPQQRRHKESLQREAPRCPDDPALEFLPHQSGSSTPMNCMALAAAETAAAAVATAAAAGGFPGNGCRQPAESCANQLGVGALEEELEGAAWGQLPAAGPPSPLSVPDNYAMERQGVSPPATPLSLESEATQEGDAEGEHQRLFFKVQLRLKASPPLAQGSPKRASPERPQQQQQQQLVVHCIEEIDHENRRANANLFTPRFSTKGDGNGNNPLQVASKGHLPSTSTGPHTSSSSSSSPNGGKDSSKGCSQQGLPEEGRTKLLRDATALRSEVLSLIQDSPTEKPWGAPRFRRSPTPKRDPCPSPPIHCSNSEREVAPCQPAGYRNSREGSSEGRPNTRVIGPPQHHSRQSVQTPDWGSPQGPGSAIWEGGVPAPNLYCVHAHVPLSPSNVASPCWGPSAHQGAPSPQHGCTQVIQMPCAFPPSPWDPPATSVRKVTRSKDRPAACMQQRAAEHQQTARDAQVAGLSREPPKIPQLTEADRRLPHFRAGKGGASWEVPASRSGTAAARVAAAGAKATGAVTGEDEGNSFCLPEEPTWRCRPADSKSDLLLQSSLRPWTRRGRSPASASVPAVAHRGKERAKGPTASQSRTPAREAGKGSLEPARGPHPAAHAARPPQTVPTFQAAHRRQTARAIPHGMPLPHAVYTPQPLGFPGHFRAPIFVPSIARGAGAPLVPPKPYELQFKGQAVLCGGSSDRSSSSGGPPSTVRSSAPTERGDSDGIDSQKEIPRSSAQPVASPAAAAALFATRAAVPITAAPQNDLTPPAVTGAILQGRGTSATIGPQPSPHEQQHAQQRVPQQQQKQHHQQQIQEQQQQQNLQQQQQQSNKQSHQQQQQLLQQQHLQQQNSQQQHLYQQHLQNQNSHQQHSQQQHLQPQHLQQQHLQQQNSQQKPTERRVEDDRASGARGLPSIVGEPPSLHASNSISESVSRPTVAAARSACISERVPGSLGAPSYPQTGGVSSREAAAGGQVIPSVGRAASPVSTYRQEGAGLPSNPAAYRAASYRPDLHSPAPTTTSCEGRIGGPSEASCRTSAPWSPAFSKGPWGPCGDGSGNLTIATCWTPRPPVPPLPARIVNIVKRTRDGIAADFALDSEKRRTVYPPEKPLNIPLPSYGQGGQASGSGAYYLPYERGCVNEAATADAVTATVWEEAAARGRSRTLGPQQAWVKPVFFPGVPQGEWASHPSSRPEALSADPHMRHPTASAWGPHGAPSMPQGAGSPTVLSSWGPQRAGSGSGPTDKCRGLPRGQRSCSVGPSHAPVRGSAAVRTSSSSAAVNAACANGHEEVRQGDSVPMVPAVSTQEDIDANCFEDCLALLNARVGRAYHRRPHLPPGQTLAAPPPCPFRRRRSASRAANRGASAPTVAAAKRTGDTGGSCVAPRGCELTVSCGVGSPQD</sequence>
<keyword evidence="1" id="KW-0505">Motor protein</keyword>
<dbReference type="OrthoDB" id="348243at2759"/>
<protein>
    <submittedName>
        <fullName evidence="4">Kinesin motor domain-containing protein, putative</fullName>
    </submittedName>
</protein>
<feature type="compositionally biased region" description="Polar residues" evidence="2">
    <location>
        <begin position="1685"/>
        <end position="1695"/>
    </location>
</feature>
<feature type="region of interest" description="Disordered" evidence="2">
    <location>
        <begin position="923"/>
        <end position="945"/>
    </location>
</feature>
<evidence type="ECO:0000259" key="3">
    <source>
        <dbReference type="PROSITE" id="PS50067"/>
    </source>
</evidence>
<dbReference type="EMBL" id="HG721865">
    <property type="protein sequence ID" value="CDJ60505.1"/>
    <property type="molecule type" value="Genomic_DNA"/>
</dbReference>
<dbReference type="InterPro" id="IPR001752">
    <property type="entry name" value="Kinesin_motor_dom"/>
</dbReference>
<feature type="compositionally biased region" description="Low complexity" evidence="2">
    <location>
        <begin position="1558"/>
        <end position="1656"/>
    </location>
</feature>
<feature type="compositionally biased region" description="Low complexity" evidence="2">
    <location>
        <begin position="1458"/>
        <end position="1477"/>
    </location>
</feature>
<feature type="region of interest" description="Disordered" evidence="2">
    <location>
        <begin position="1047"/>
        <end position="1135"/>
    </location>
</feature>
<dbReference type="GO" id="GO:0005874">
    <property type="term" value="C:microtubule"/>
    <property type="evidence" value="ECO:0007669"/>
    <property type="project" value="TreeGrafter"/>
</dbReference>
<dbReference type="InterPro" id="IPR027417">
    <property type="entry name" value="P-loop_NTPase"/>
</dbReference>
<name>U6MFS2_EIMMA</name>
<dbReference type="SUPFAM" id="SSF52540">
    <property type="entry name" value="P-loop containing nucleoside triphosphate hydrolases"/>
    <property type="match status" value="1"/>
</dbReference>
<evidence type="ECO:0000256" key="1">
    <source>
        <dbReference type="PROSITE-ProRule" id="PRU00283"/>
    </source>
</evidence>
<feature type="region of interest" description="Disordered" evidence="2">
    <location>
        <begin position="1745"/>
        <end position="1764"/>
    </location>
</feature>
<feature type="compositionally biased region" description="Basic and acidic residues" evidence="2">
    <location>
        <begin position="777"/>
        <end position="788"/>
    </location>
</feature>
<feature type="region of interest" description="Disordered" evidence="2">
    <location>
        <begin position="966"/>
        <end position="1024"/>
    </location>
</feature>
<feature type="compositionally biased region" description="Basic and acidic residues" evidence="2">
    <location>
        <begin position="1302"/>
        <end position="1313"/>
    </location>
</feature>
<dbReference type="GO" id="GO:0005524">
    <property type="term" value="F:ATP binding"/>
    <property type="evidence" value="ECO:0007669"/>
    <property type="project" value="UniProtKB-UniRule"/>
</dbReference>
<dbReference type="Gene3D" id="3.40.850.10">
    <property type="entry name" value="Kinesin motor domain"/>
    <property type="match status" value="1"/>
</dbReference>
<feature type="region of interest" description="Disordered" evidence="2">
    <location>
        <begin position="1457"/>
        <end position="1502"/>
    </location>
</feature>
<dbReference type="InterPro" id="IPR027640">
    <property type="entry name" value="Kinesin-like_fam"/>
</dbReference>
<feature type="compositionally biased region" description="Low complexity" evidence="2">
    <location>
        <begin position="2117"/>
        <end position="2127"/>
    </location>
</feature>
<feature type="region of interest" description="Disordered" evidence="2">
    <location>
        <begin position="48"/>
        <end position="69"/>
    </location>
</feature>
<dbReference type="InterPro" id="IPR036961">
    <property type="entry name" value="Kinesin_motor_dom_sf"/>
</dbReference>
<feature type="region of interest" description="Disordered" evidence="2">
    <location>
        <begin position="860"/>
        <end position="904"/>
    </location>
</feature>
<keyword evidence="1" id="KW-0067">ATP-binding</keyword>
<feature type="compositionally biased region" description="Low complexity" evidence="2">
    <location>
        <begin position="1369"/>
        <end position="1383"/>
    </location>
</feature>
<feature type="domain" description="Kinesin motor" evidence="3">
    <location>
        <begin position="12"/>
        <end position="271"/>
    </location>
</feature>
<keyword evidence="1" id="KW-0547">Nucleotide-binding</keyword>